<sequence length="105" mass="11546">MKSTIELVSFKLTSTANEAEFYALQPALNEWVAAQPGFHYRTLVKDNDHGFLDIVHWASLDAAKTAAEDVMSQHFMAQMMPMIDAESVNMRHILACSEIGGSGSA</sequence>
<dbReference type="SUPFAM" id="SSF54909">
    <property type="entry name" value="Dimeric alpha+beta barrel"/>
    <property type="match status" value="1"/>
</dbReference>
<dbReference type="AlphaFoldDB" id="A0AA41W819"/>
<evidence type="ECO:0008006" key="3">
    <source>
        <dbReference type="Google" id="ProtNLM"/>
    </source>
</evidence>
<comment type="caution">
    <text evidence="1">The sequence shown here is derived from an EMBL/GenBank/DDBJ whole genome shotgun (WGS) entry which is preliminary data.</text>
</comment>
<accession>A0AA41W819</accession>
<reference evidence="1 2" key="1">
    <citation type="journal article" date="2013" name="Antonie Van Leeuwenhoek">
        <title>Echinimonas agarilytica gen. nov., sp. nov., a new gammaproteobacterium isolated from the sea urchin Strongylocentrotus intermedius.</title>
        <authorList>
            <person name="Nedashkovskaya O.I."/>
            <person name="Stenkova A.M."/>
            <person name="Zhukova N.V."/>
            <person name="Van Trappen S."/>
            <person name="Lee J.S."/>
            <person name="Kim S.B."/>
        </authorList>
    </citation>
    <scope>NUCLEOTIDE SEQUENCE [LARGE SCALE GENOMIC DNA]</scope>
    <source>
        <strain evidence="1 2">KMM 6351</strain>
    </source>
</reference>
<evidence type="ECO:0000313" key="2">
    <source>
        <dbReference type="Proteomes" id="UP001165393"/>
    </source>
</evidence>
<name>A0AA41W819_9GAMM</name>
<organism evidence="1 2">
    <name type="scientific">Echinimonas agarilytica</name>
    <dbReference type="NCBI Taxonomy" id="1215918"/>
    <lineage>
        <taxon>Bacteria</taxon>
        <taxon>Pseudomonadati</taxon>
        <taxon>Pseudomonadota</taxon>
        <taxon>Gammaproteobacteria</taxon>
        <taxon>Alteromonadales</taxon>
        <taxon>Echinimonadaceae</taxon>
        <taxon>Echinimonas</taxon>
    </lineage>
</organism>
<dbReference type="EMBL" id="JAMQGP010000004">
    <property type="protein sequence ID" value="MCM2680192.1"/>
    <property type="molecule type" value="Genomic_DNA"/>
</dbReference>
<dbReference type="InterPro" id="IPR011008">
    <property type="entry name" value="Dimeric_a/b-barrel"/>
</dbReference>
<dbReference type="Proteomes" id="UP001165393">
    <property type="component" value="Unassembled WGS sequence"/>
</dbReference>
<dbReference type="RefSeq" id="WP_251261612.1">
    <property type="nucleotide sequence ID" value="NZ_JAMQGP010000004.1"/>
</dbReference>
<gene>
    <name evidence="1" type="ORF">NAF29_10995</name>
</gene>
<dbReference type="Gene3D" id="3.30.70.100">
    <property type="match status" value="1"/>
</dbReference>
<proteinExistence type="predicted"/>
<evidence type="ECO:0000313" key="1">
    <source>
        <dbReference type="EMBL" id="MCM2680192.1"/>
    </source>
</evidence>
<keyword evidence="2" id="KW-1185">Reference proteome</keyword>
<protein>
    <recommendedName>
        <fullName evidence="3">ABM domain-containing protein</fullName>
    </recommendedName>
</protein>